<evidence type="ECO:0000313" key="2">
    <source>
        <dbReference type="Proteomes" id="UP000683517"/>
    </source>
</evidence>
<sequence>MNNNLGFLDNSLIQNSTLSCILLTYFIKEYENVASKTESPDLLKILLVLPLLWNKETCLTISKKKKKTSLFKVVSENPLINLNLDKRVSEFAAISIQGLNIASSCGLIFRRIDENDIIVCSNFDNWPRGYSLANVPPDMISATKRLAFWFKNYSTERLYSLLMGGN</sequence>
<organism evidence="1 2">
    <name type="scientific">Acinetobacter seifertii</name>
    <dbReference type="NCBI Taxonomy" id="1530123"/>
    <lineage>
        <taxon>Bacteria</taxon>
        <taxon>Pseudomonadati</taxon>
        <taxon>Pseudomonadota</taxon>
        <taxon>Gammaproteobacteria</taxon>
        <taxon>Moraxellales</taxon>
        <taxon>Moraxellaceae</taxon>
        <taxon>Acinetobacter</taxon>
        <taxon>Acinetobacter calcoaceticus/baumannii complex</taxon>
    </lineage>
</organism>
<dbReference type="EMBL" id="CP077365">
    <property type="protein sequence ID" value="QXB47204.1"/>
    <property type="molecule type" value="Genomic_DNA"/>
</dbReference>
<evidence type="ECO:0000313" key="1">
    <source>
        <dbReference type="EMBL" id="QXB47204.1"/>
    </source>
</evidence>
<dbReference type="Pfam" id="PF20131">
    <property type="entry name" value="MC3"/>
    <property type="match status" value="1"/>
</dbReference>
<gene>
    <name evidence="1" type="ORF">I6L30_04130</name>
</gene>
<proteinExistence type="predicted"/>
<accession>A0ABX8L881</accession>
<reference evidence="1 2" key="1">
    <citation type="submission" date="2021-06" db="EMBL/GenBank/DDBJ databases">
        <title>FDA dAtabase for Regulatory Grade micrObial Sequences (FDA-ARGOS): Supporting development and validation of Infectious Disease Dx tests.</title>
        <authorList>
            <person name="Sproer C."/>
            <person name="Gronow S."/>
            <person name="Severitt S."/>
            <person name="Schroder I."/>
            <person name="Tallon L."/>
            <person name="Sadzewicz L."/>
            <person name="Zhao X."/>
            <person name="Boylan J."/>
            <person name="Ott S."/>
            <person name="Bowen H."/>
            <person name="Vavikolanu K."/>
            <person name="Mehta A."/>
            <person name="Aluvathingal J."/>
            <person name="Nadendla S."/>
            <person name="Lowell S."/>
            <person name="Myers T."/>
            <person name="Yan Y."/>
        </authorList>
    </citation>
    <scope>NUCLEOTIDE SEQUENCE [LARGE SCALE GENOMIC DNA]</scope>
    <source>
        <strain evidence="1 2">FDAARGOS 1400</strain>
    </source>
</reference>
<dbReference type="RefSeq" id="WP_114271009.1">
    <property type="nucleotide sequence ID" value="NZ_CP077365.1"/>
</dbReference>
<dbReference type="Proteomes" id="UP000683517">
    <property type="component" value="Chromosome"/>
</dbReference>
<protein>
    <submittedName>
        <fullName evidence="1">Uncharacterized protein</fullName>
    </submittedName>
</protein>
<dbReference type="InterPro" id="IPR045390">
    <property type="entry name" value="ABC-3C_MC3"/>
</dbReference>
<keyword evidence="2" id="KW-1185">Reference proteome</keyword>
<name>A0ABX8L881_9GAMM</name>